<keyword evidence="14" id="KW-0032">Aminotransferase</keyword>
<feature type="compositionally biased region" description="Basic and acidic residues" evidence="11">
    <location>
        <begin position="281"/>
        <end position="292"/>
    </location>
</feature>
<organism evidence="14 15">
    <name type="scientific">Clostridium tarantellae</name>
    <dbReference type="NCBI Taxonomy" id="39493"/>
    <lineage>
        <taxon>Bacteria</taxon>
        <taxon>Bacillati</taxon>
        <taxon>Bacillota</taxon>
        <taxon>Clostridia</taxon>
        <taxon>Eubacteriales</taxon>
        <taxon>Clostridiaceae</taxon>
        <taxon>Clostridium</taxon>
    </lineage>
</organism>
<protein>
    <recommendedName>
        <fullName evidence="4">Anthranilate synthase component 1</fullName>
        <ecNumber evidence="3">2.6.1.85</ecNumber>
    </recommendedName>
</protein>
<dbReference type="PANTHER" id="PTHR11236:SF48">
    <property type="entry name" value="ISOCHORISMATE SYNTHASE MENF"/>
    <property type="match status" value="1"/>
</dbReference>
<dbReference type="GO" id="GO:0000162">
    <property type="term" value="P:L-tryptophan biosynthetic process"/>
    <property type="evidence" value="ECO:0007669"/>
    <property type="project" value="TreeGrafter"/>
</dbReference>
<name>A0A6I1MM73_9CLOT</name>
<evidence type="ECO:0000259" key="12">
    <source>
        <dbReference type="Pfam" id="PF00425"/>
    </source>
</evidence>
<dbReference type="GO" id="GO:0009396">
    <property type="term" value="P:folic acid-containing compound biosynthetic process"/>
    <property type="evidence" value="ECO:0007669"/>
    <property type="project" value="InterPro"/>
</dbReference>
<dbReference type="SUPFAM" id="SSF56322">
    <property type="entry name" value="ADC synthase"/>
    <property type="match status" value="1"/>
</dbReference>
<dbReference type="InterPro" id="IPR006805">
    <property type="entry name" value="Anth_synth_I_N"/>
</dbReference>
<comment type="catalytic activity">
    <reaction evidence="10">
        <text>chorismate + L-glutamine = anthranilate + pyruvate + L-glutamate + H(+)</text>
        <dbReference type="Rhea" id="RHEA:21732"/>
        <dbReference type="ChEBI" id="CHEBI:15361"/>
        <dbReference type="ChEBI" id="CHEBI:15378"/>
        <dbReference type="ChEBI" id="CHEBI:16567"/>
        <dbReference type="ChEBI" id="CHEBI:29748"/>
        <dbReference type="ChEBI" id="CHEBI:29985"/>
        <dbReference type="ChEBI" id="CHEBI:58359"/>
        <dbReference type="EC" id="4.1.3.27"/>
    </reaction>
</comment>
<feature type="region of interest" description="Disordered" evidence="11">
    <location>
        <begin position="271"/>
        <end position="292"/>
    </location>
</feature>
<comment type="subunit">
    <text evidence="2">Heterotetramer consisting of two non-identical subunits: a beta subunit (TrpG) and a large alpha subunit (TrpE).</text>
</comment>
<dbReference type="Proteomes" id="UP000430345">
    <property type="component" value="Unassembled WGS sequence"/>
</dbReference>
<dbReference type="GO" id="GO:0004049">
    <property type="term" value="F:anthranilate synthase activity"/>
    <property type="evidence" value="ECO:0007669"/>
    <property type="project" value="UniProtKB-EC"/>
</dbReference>
<dbReference type="RefSeq" id="WP_152890307.1">
    <property type="nucleotide sequence ID" value="NZ_WHJC01000153.1"/>
</dbReference>
<evidence type="ECO:0000313" key="15">
    <source>
        <dbReference type="Proteomes" id="UP000430345"/>
    </source>
</evidence>
<dbReference type="AlphaFoldDB" id="A0A6I1MM73"/>
<dbReference type="GO" id="GO:0046820">
    <property type="term" value="F:4-amino-4-deoxychorismate synthase activity"/>
    <property type="evidence" value="ECO:0007669"/>
    <property type="project" value="UniProtKB-EC"/>
</dbReference>
<feature type="domain" description="Chorismate-utilising enzyme C-terminal" evidence="12">
    <location>
        <begin position="190"/>
        <end position="443"/>
    </location>
</feature>
<evidence type="ECO:0000256" key="9">
    <source>
        <dbReference type="ARBA" id="ARBA00025634"/>
    </source>
</evidence>
<dbReference type="Pfam" id="PF00425">
    <property type="entry name" value="Chorismate_bind"/>
    <property type="match status" value="1"/>
</dbReference>
<dbReference type="Gene3D" id="3.60.120.10">
    <property type="entry name" value="Anthranilate synthase"/>
    <property type="match status" value="1"/>
</dbReference>
<evidence type="ECO:0000256" key="7">
    <source>
        <dbReference type="ARBA" id="ARBA00022842"/>
    </source>
</evidence>
<keyword evidence="8" id="KW-0456">Lyase</keyword>
<dbReference type="InterPro" id="IPR005801">
    <property type="entry name" value="ADC_synthase"/>
</dbReference>
<dbReference type="InterPro" id="IPR019999">
    <property type="entry name" value="Anth_synth_I-like"/>
</dbReference>
<evidence type="ECO:0000256" key="11">
    <source>
        <dbReference type="SAM" id="MobiDB-lite"/>
    </source>
</evidence>
<dbReference type="NCBIfam" id="TIGR00553">
    <property type="entry name" value="pabB"/>
    <property type="match status" value="1"/>
</dbReference>
<gene>
    <name evidence="14" type="primary">pabB</name>
    <name evidence="14" type="ORF">GBZ86_10110</name>
</gene>
<feature type="domain" description="Anthranilate synthase component I N-terminal" evidence="13">
    <location>
        <begin position="11"/>
        <end position="144"/>
    </location>
</feature>
<dbReference type="PRINTS" id="PR00095">
    <property type="entry name" value="ANTSNTHASEI"/>
</dbReference>
<accession>A0A6I1MM73</accession>
<evidence type="ECO:0000256" key="2">
    <source>
        <dbReference type="ARBA" id="ARBA00011575"/>
    </source>
</evidence>
<sequence>MDFKIEEVKTDLNCVEIYSLFSKEKDTILLDSSKEDSEYSSYSFIGLNSFLKFKSKENKIIINEEEKEGDAFEELEKLIKKFSIVYPSTIPLLSGCIGYFSYDIGRQLEVLPNTAINDINIPDSYFIFFDNIIIFDLKNKKTYITALGINENSKSSINKIKRKIHNNSYMKLKDTINYKYENQFFSNFKKEEYLKGVEKVKNYILEGHVYIANLTQRFWCENTEDSFLIYSSLRNINKAPFSCYLNLDDFQVISSSPERFLKVENRKVETRPIKGTRPRGTTKEEDKKNKEDLLNSEKDKSELLMIVDLERNDLSKVCKPNSINVTELFKLEEYSTVFHLVSTIVGELKDECSSVKCMRECFPGGSITGAPKIRAMEIIEELEGIRRGIYTGAIGYFDFRGGCDFNIVIRTILKKDNKAFFGVGGGITIESDENMEYEETLDKAKALMRVL</sequence>
<comment type="cofactor">
    <cofactor evidence="1">
        <name>Mg(2+)</name>
        <dbReference type="ChEBI" id="CHEBI:18420"/>
    </cofactor>
</comment>
<dbReference type="GO" id="GO:0046872">
    <property type="term" value="F:metal ion binding"/>
    <property type="evidence" value="ECO:0007669"/>
    <property type="project" value="UniProtKB-KW"/>
</dbReference>
<evidence type="ECO:0000256" key="3">
    <source>
        <dbReference type="ARBA" id="ARBA00013139"/>
    </source>
</evidence>
<keyword evidence="7" id="KW-0460">Magnesium</keyword>
<evidence type="ECO:0000256" key="1">
    <source>
        <dbReference type="ARBA" id="ARBA00001946"/>
    </source>
</evidence>
<keyword evidence="15" id="KW-1185">Reference proteome</keyword>
<dbReference type="InterPro" id="IPR015890">
    <property type="entry name" value="Chorismate_C"/>
</dbReference>
<proteinExistence type="predicted"/>
<evidence type="ECO:0000256" key="5">
    <source>
        <dbReference type="ARBA" id="ARBA00022679"/>
    </source>
</evidence>
<comment type="function">
    <text evidence="9">Part of a heterotetrameric complex that catalyzes the two-step biosynthesis of anthranilate, an intermediate in the biosynthesis of L-tryptophan. In the first step, the glutamine-binding beta subunit (TrpG) of anthranilate synthase (AS) provides the glutamine amidotransferase activity which generates ammonia as a substrate that, along with chorismate, is used in the second step, catalyzed by the large alpha subunit of AS (TrpE) to produce anthranilate. In the absence of TrpG, TrpE can synthesize anthranilate directly from chorismate and high concentrations of ammonia.</text>
</comment>
<evidence type="ECO:0000313" key="14">
    <source>
        <dbReference type="EMBL" id="MPQ44114.1"/>
    </source>
</evidence>
<comment type="caution">
    <text evidence="14">The sequence shown here is derived from an EMBL/GenBank/DDBJ whole genome shotgun (WGS) entry which is preliminary data.</text>
</comment>
<dbReference type="PANTHER" id="PTHR11236">
    <property type="entry name" value="AMINOBENZOATE/ANTHRANILATE SYNTHASE"/>
    <property type="match status" value="1"/>
</dbReference>
<dbReference type="InterPro" id="IPR005802">
    <property type="entry name" value="ADC_synth_comp_1"/>
</dbReference>
<evidence type="ECO:0000256" key="6">
    <source>
        <dbReference type="ARBA" id="ARBA00022723"/>
    </source>
</evidence>
<keyword evidence="5 14" id="KW-0808">Transferase</keyword>
<dbReference type="OrthoDB" id="9803598at2"/>
<evidence type="ECO:0000256" key="8">
    <source>
        <dbReference type="ARBA" id="ARBA00023239"/>
    </source>
</evidence>
<keyword evidence="6" id="KW-0479">Metal-binding</keyword>
<evidence type="ECO:0000256" key="10">
    <source>
        <dbReference type="ARBA" id="ARBA00047683"/>
    </source>
</evidence>
<reference evidence="14 15" key="1">
    <citation type="submission" date="2019-10" db="EMBL/GenBank/DDBJ databases">
        <title>The Genome Sequence of Clostridium tarantellae Isolated from Fish Brain.</title>
        <authorList>
            <person name="Bano L."/>
            <person name="Kiel M."/>
            <person name="Sales G."/>
            <person name="Doxey A.C."/>
            <person name="Mansfield M.J."/>
            <person name="Schiavone M."/>
            <person name="Rossetto O."/>
            <person name="Pirazzini M."/>
            <person name="Dobrindt U."/>
            <person name="Montecucco C."/>
        </authorList>
    </citation>
    <scope>NUCLEOTIDE SEQUENCE [LARGE SCALE GENOMIC DNA]</scope>
    <source>
        <strain evidence="14 15">DSM 3997</strain>
    </source>
</reference>
<evidence type="ECO:0000259" key="13">
    <source>
        <dbReference type="Pfam" id="PF04715"/>
    </source>
</evidence>
<dbReference type="Pfam" id="PF04715">
    <property type="entry name" value="Anth_synt_I_N"/>
    <property type="match status" value="1"/>
</dbReference>
<dbReference type="EC" id="2.6.1.85" evidence="3"/>
<evidence type="ECO:0000256" key="4">
    <source>
        <dbReference type="ARBA" id="ARBA00020653"/>
    </source>
</evidence>
<dbReference type="EMBL" id="WHJC01000153">
    <property type="protein sequence ID" value="MPQ44114.1"/>
    <property type="molecule type" value="Genomic_DNA"/>
</dbReference>